<evidence type="ECO:0008006" key="3">
    <source>
        <dbReference type="Google" id="ProtNLM"/>
    </source>
</evidence>
<proteinExistence type="predicted"/>
<gene>
    <name evidence="1" type="ORF">KSZ_74240</name>
</gene>
<comment type="caution">
    <text evidence="1">The sequence shown here is derived from an EMBL/GenBank/DDBJ whole genome shotgun (WGS) entry which is preliminary data.</text>
</comment>
<name>A0ABQ3VVM1_9CHLR</name>
<organism evidence="1 2">
    <name type="scientific">Dictyobacter formicarum</name>
    <dbReference type="NCBI Taxonomy" id="2778368"/>
    <lineage>
        <taxon>Bacteria</taxon>
        <taxon>Bacillati</taxon>
        <taxon>Chloroflexota</taxon>
        <taxon>Ktedonobacteria</taxon>
        <taxon>Ktedonobacterales</taxon>
        <taxon>Dictyobacteraceae</taxon>
        <taxon>Dictyobacter</taxon>
    </lineage>
</organism>
<dbReference type="Proteomes" id="UP000635565">
    <property type="component" value="Unassembled WGS sequence"/>
</dbReference>
<dbReference type="Gene3D" id="2.30.320.10">
    <property type="entry name" value="YwqG-like"/>
    <property type="match status" value="1"/>
</dbReference>
<protein>
    <recommendedName>
        <fullName evidence="3">DUF1963 domain-containing protein</fullName>
    </recommendedName>
</protein>
<keyword evidence="2" id="KW-1185">Reference proteome</keyword>
<dbReference type="PANTHER" id="PTHR36436">
    <property type="entry name" value="SLL5081 PROTEIN"/>
    <property type="match status" value="1"/>
</dbReference>
<dbReference type="RefSeq" id="WP_201366939.1">
    <property type="nucleotide sequence ID" value="NZ_BNJJ01000036.1"/>
</dbReference>
<reference evidence="1 2" key="1">
    <citation type="journal article" date="2021" name="Int. J. Syst. Evol. Microbiol.">
        <title>Reticulibacter mediterranei gen. nov., sp. nov., within the new family Reticulibacteraceae fam. nov., and Ktedonospora formicarum gen. nov., sp. nov., Ktedonobacter robiniae sp. nov., Dictyobacter formicarum sp. nov. and Dictyobacter arantiisoli sp. nov., belonging to the class Ktedonobacteria.</title>
        <authorList>
            <person name="Yabe S."/>
            <person name="Zheng Y."/>
            <person name="Wang C.M."/>
            <person name="Sakai Y."/>
            <person name="Abe K."/>
            <person name="Yokota A."/>
            <person name="Donadio S."/>
            <person name="Cavaletti L."/>
            <person name="Monciardini P."/>
        </authorList>
    </citation>
    <scope>NUCLEOTIDE SEQUENCE [LARGE SCALE GENOMIC DNA]</scope>
    <source>
        <strain evidence="1 2">SOSP1-9</strain>
    </source>
</reference>
<evidence type="ECO:0000313" key="1">
    <source>
        <dbReference type="EMBL" id="GHO89418.1"/>
    </source>
</evidence>
<evidence type="ECO:0000313" key="2">
    <source>
        <dbReference type="Proteomes" id="UP000635565"/>
    </source>
</evidence>
<dbReference type="InterPro" id="IPR015315">
    <property type="entry name" value="DUF1963"/>
</dbReference>
<dbReference type="SUPFAM" id="SSF103032">
    <property type="entry name" value="Hypothetical protein YwqG"/>
    <property type="match status" value="1"/>
</dbReference>
<sequence>MSRLQQLLEAAGLSRVSTEIMHVALPSIRLKAHPMEEIQLEQGATKFGGSPDLSVEYPWPECDGVPLPFVAQINLSEVASYDSMHLLLTTGLLSFFFDIDAFFDSWPRRQSTWRVLYDPGVSTALQRFAIPETIARRRRYRPSAVTHSTEITLPDYSQYDSTSVERLGLSGQLTDEEEQAYYEIQAQLAGRAGTQYHMPLHRLLGHPDDIQWDMHRDLEGTPTDWQLLFQMDSDDAPDTEWGNTGRIYYWIRTRDLAKRDFSKVELILQST</sequence>
<dbReference type="InterPro" id="IPR035948">
    <property type="entry name" value="YwqG-like_sf"/>
</dbReference>
<accession>A0ABQ3VVM1</accession>
<dbReference type="EMBL" id="BNJJ01000036">
    <property type="protein sequence ID" value="GHO89418.1"/>
    <property type="molecule type" value="Genomic_DNA"/>
</dbReference>
<dbReference type="Pfam" id="PF09234">
    <property type="entry name" value="DUF1963"/>
    <property type="match status" value="1"/>
</dbReference>
<dbReference type="PANTHER" id="PTHR36436:SF6">
    <property type="entry name" value="SLL5081 PROTEIN"/>
    <property type="match status" value="1"/>
</dbReference>